<name>A0A645ITQ2_9ZZZZ</name>
<dbReference type="EMBL" id="VSSQ01123350">
    <property type="protein sequence ID" value="MPN54781.1"/>
    <property type="molecule type" value="Genomic_DNA"/>
</dbReference>
<gene>
    <name evidence="1" type="ORF">SDC9_202458</name>
</gene>
<accession>A0A645ITQ2</accession>
<organism evidence="1">
    <name type="scientific">bioreactor metagenome</name>
    <dbReference type="NCBI Taxonomy" id="1076179"/>
    <lineage>
        <taxon>unclassified sequences</taxon>
        <taxon>metagenomes</taxon>
        <taxon>ecological metagenomes</taxon>
    </lineage>
</organism>
<dbReference type="AlphaFoldDB" id="A0A645ITQ2"/>
<evidence type="ECO:0000313" key="1">
    <source>
        <dbReference type="EMBL" id="MPN54781.1"/>
    </source>
</evidence>
<comment type="caution">
    <text evidence="1">The sequence shown here is derived from an EMBL/GenBank/DDBJ whole genome shotgun (WGS) entry which is preliminary data.</text>
</comment>
<proteinExistence type="predicted"/>
<reference evidence="1" key="1">
    <citation type="submission" date="2019-08" db="EMBL/GenBank/DDBJ databases">
        <authorList>
            <person name="Kucharzyk K."/>
            <person name="Murdoch R.W."/>
            <person name="Higgins S."/>
            <person name="Loffler F."/>
        </authorList>
    </citation>
    <scope>NUCLEOTIDE SEQUENCE</scope>
</reference>
<protein>
    <submittedName>
        <fullName evidence="1">Uncharacterized protein</fullName>
    </submittedName>
</protein>
<sequence>MLRNAAKEIVRNPPPAKPWKVDSPELKIVFNPGPYREAFGSGDFVTITGSTVTACWAEYWRRKLETFEAMK</sequence>